<evidence type="ECO:0000313" key="1">
    <source>
        <dbReference type="EMBL" id="SMD15407.1"/>
    </source>
</evidence>
<sequence length="71" mass="8542">MRLFKRFTNTYVMKSDRGKSKKMRLPEDDKIINKKGYYFHSDEDFKEDFDWGKQKVIASKAISKPSNKFEI</sequence>
<gene>
    <name evidence="1" type="ORF">SAMN04488101_11863</name>
</gene>
<organism evidence="1 2">
    <name type="scientific">Pedobacter nyackensis</name>
    <dbReference type="NCBI Taxonomy" id="475255"/>
    <lineage>
        <taxon>Bacteria</taxon>
        <taxon>Pseudomonadati</taxon>
        <taxon>Bacteroidota</taxon>
        <taxon>Sphingobacteriia</taxon>
        <taxon>Sphingobacteriales</taxon>
        <taxon>Sphingobacteriaceae</taxon>
        <taxon>Pedobacter</taxon>
    </lineage>
</organism>
<accession>A0A1W2F0A7</accession>
<protein>
    <submittedName>
        <fullName evidence="1">Uncharacterized protein</fullName>
    </submittedName>
</protein>
<name>A0A1W2F0A7_9SPHI</name>
<keyword evidence="2" id="KW-1185">Reference proteome</keyword>
<proteinExistence type="predicted"/>
<dbReference type="STRING" id="475255.SAMN04488101_11863"/>
<reference evidence="1 2" key="1">
    <citation type="submission" date="2017-04" db="EMBL/GenBank/DDBJ databases">
        <authorList>
            <person name="Afonso C.L."/>
            <person name="Miller P.J."/>
            <person name="Scott M.A."/>
            <person name="Spackman E."/>
            <person name="Goraichik I."/>
            <person name="Dimitrov K.M."/>
            <person name="Suarez D.L."/>
            <person name="Swayne D.E."/>
        </authorList>
    </citation>
    <scope>NUCLEOTIDE SEQUENCE [LARGE SCALE GENOMIC DNA]</scope>
    <source>
        <strain evidence="1 2">DSM 19625</strain>
    </source>
</reference>
<dbReference type="Proteomes" id="UP000192678">
    <property type="component" value="Unassembled WGS sequence"/>
</dbReference>
<dbReference type="AlphaFoldDB" id="A0A1W2F0A7"/>
<dbReference type="EMBL" id="FWYB01000018">
    <property type="protein sequence ID" value="SMD15407.1"/>
    <property type="molecule type" value="Genomic_DNA"/>
</dbReference>
<evidence type="ECO:0000313" key="2">
    <source>
        <dbReference type="Proteomes" id="UP000192678"/>
    </source>
</evidence>